<dbReference type="GO" id="GO:0008081">
    <property type="term" value="F:phosphoric diester hydrolase activity"/>
    <property type="evidence" value="ECO:0007669"/>
    <property type="project" value="UniProtKB-UniRule"/>
</dbReference>
<dbReference type="PROSITE" id="PS51671">
    <property type="entry name" value="ACT"/>
    <property type="match status" value="2"/>
</dbReference>
<keyword evidence="12" id="KW-1185">Reference proteome</keyword>
<evidence type="ECO:0000256" key="1">
    <source>
        <dbReference type="ARBA" id="ARBA00022679"/>
    </source>
</evidence>
<dbReference type="SUPFAM" id="SSF55021">
    <property type="entry name" value="ACT-like"/>
    <property type="match status" value="2"/>
</dbReference>
<dbReference type="InterPro" id="IPR005105">
    <property type="entry name" value="GlnD_Uridyltrans_N"/>
</dbReference>
<dbReference type="Proteomes" id="UP001149607">
    <property type="component" value="Chromosome"/>
</dbReference>
<dbReference type="InterPro" id="IPR002912">
    <property type="entry name" value="ACT_dom"/>
</dbReference>
<comment type="function">
    <text evidence="7">Modifies, by uridylylation and deuridylylation, the PII regulatory proteins (GlnB and homologs), in response to the nitrogen status of the cell that GlnD senses through the glutamine level. Under low glutamine levels, catalyzes the conversion of the PII proteins and UTP to PII-UMP and PPi, while under higher glutamine levels, GlnD hydrolyzes PII-UMP to PII and UMP (deuridylylation). Thus, controls uridylylation state and activity of the PII proteins, and plays an important role in the regulation of nitrogen metabolism.</text>
</comment>
<dbReference type="GO" id="GO:0008773">
    <property type="term" value="F:[protein-PII] uridylyltransferase activity"/>
    <property type="evidence" value="ECO:0007669"/>
    <property type="project" value="UniProtKB-UniRule"/>
</dbReference>
<dbReference type="PANTHER" id="PTHR47320">
    <property type="entry name" value="BIFUNCTIONAL URIDYLYLTRANSFERASE/URIDYLYL-REMOVING ENZYME"/>
    <property type="match status" value="1"/>
</dbReference>
<keyword evidence="4 7" id="KW-0378">Hydrolase</keyword>
<comment type="catalytic activity">
    <reaction evidence="7">
        <text>[protein-PII]-L-tyrosine + UTP = [protein-PII]-uridylyl-L-tyrosine + diphosphate</text>
        <dbReference type="Rhea" id="RHEA:13673"/>
        <dbReference type="Rhea" id="RHEA-COMP:12147"/>
        <dbReference type="Rhea" id="RHEA-COMP:12148"/>
        <dbReference type="ChEBI" id="CHEBI:33019"/>
        <dbReference type="ChEBI" id="CHEBI:46398"/>
        <dbReference type="ChEBI" id="CHEBI:46858"/>
        <dbReference type="ChEBI" id="CHEBI:90602"/>
        <dbReference type="EC" id="2.7.7.59"/>
    </reaction>
</comment>
<reference evidence="10" key="1">
    <citation type="submission" date="2022-10" db="EMBL/GenBank/DDBJ databases">
        <authorList>
            <person name="Boutroux M."/>
        </authorList>
    </citation>
    <scope>NUCLEOTIDE SEQUENCE</scope>
    <source>
        <strain evidence="10">51.81</strain>
    </source>
</reference>
<dbReference type="Pfam" id="PF08335">
    <property type="entry name" value="GlnD_UR_UTase"/>
    <property type="match status" value="1"/>
</dbReference>
<dbReference type="InterPro" id="IPR045865">
    <property type="entry name" value="ACT-like_dom_sf"/>
</dbReference>
<evidence type="ECO:0000256" key="3">
    <source>
        <dbReference type="ARBA" id="ARBA00022737"/>
    </source>
</evidence>
<dbReference type="Gene3D" id="1.20.120.330">
    <property type="entry name" value="Nucleotidyltransferases domain 2"/>
    <property type="match status" value="1"/>
</dbReference>
<evidence type="ECO:0000313" key="10">
    <source>
        <dbReference type="EMBL" id="MDD9327218.1"/>
    </source>
</evidence>
<feature type="domain" description="HD" evidence="9">
    <location>
        <begin position="434"/>
        <end position="556"/>
    </location>
</feature>
<evidence type="ECO:0000259" key="9">
    <source>
        <dbReference type="PROSITE" id="PS51831"/>
    </source>
</evidence>
<evidence type="ECO:0000256" key="4">
    <source>
        <dbReference type="ARBA" id="ARBA00022801"/>
    </source>
</evidence>
<reference evidence="11" key="2">
    <citation type="submission" date="2024-02" db="EMBL/GenBank/DDBJ databases">
        <title>Neisseria leonii sp. nov.</title>
        <authorList>
            <person name="Boutroux M."/>
            <person name="Favre-Rochex S."/>
            <person name="Gorgette O."/>
            <person name="Touak G."/>
            <person name="Muhle E."/>
            <person name="Chesneau O."/>
            <person name="Clermont D."/>
            <person name="Rahi P."/>
        </authorList>
    </citation>
    <scope>NUCLEOTIDE SEQUENCE</scope>
    <source>
        <strain evidence="11">51.81</strain>
    </source>
</reference>
<comment type="cofactor">
    <cofactor evidence="7">
        <name>Mg(2+)</name>
        <dbReference type="ChEBI" id="CHEBI:18420"/>
    </cofactor>
</comment>
<feature type="domain" description="ACT" evidence="8">
    <location>
        <begin position="781"/>
        <end position="849"/>
    </location>
</feature>
<evidence type="ECO:0000256" key="2">
    <source>
        <dbReference type="ARBA" id="ARBA00022695"/>
    </source>
</evidence>
<keyword evidence="6 7" id="KW-0511">Multifunctional enzyme</keyword>
<dbReference type="AlphaFoldDB" id="A0A9X4E7W9"/>
<evidence type="ECO:0000256" key="5">
    <source>
        <dbReference type="ARBA" id="ARBA00022842"/>
    </source>
</evidence>
<organism evidence="10">
    <name type="scientific">Neisseria leonii</name>
    <dbReference type="NCBI Taxonomy" id="2995413"/>
    <lineage>
        <taxon>Bacteria</taxon>
        <taxon>Pseudomonadati</taxon>
        <taxon>Pseudomonadota</taxon>
        <taxon>Betaproteobacteria</taxon>
        <taxon>Neisseriales</taxon>
        <taxon>Neisseriaceae</taxon>
        <taxon>Neisseria</taxon>
    </lineage>
</organism>
<dbReference type="InterPro" id="IPR013546">
    <property type="entry name" value="PII_UdlTrfase/GS_AdlTrfase"/>
</dbReference>
<dbReference type="InterPro" id="IPR003607">
    <property type="entry name" value="HD/PDEase_dom"/>
</dbReference>
<dbReference type="SUPFAM" id="SSF81593">
    <property type="entry name" value="Nucleotidyltransferase substrate binding subunit/domain"/>
    <property type="match status" value="1"/>
</dbReference>
<comment type="caution">
    <text evidence="7">Lacks conserved residue(s) required for the propagation of feature annotation.</text>
</comment>
<protein>
    <recommendedName>
        <fullName evidence="7">Bifunctional uridylyltransferase/uridylyl-removing enzyme</fullName>
        <shortName evidence="7">UTase/UR</shortName>
    </recommendedName>
    <alternativeName>
        <fullName evidence="7">Bifunctional [protein-PII] modification enzyme</fullName>
    </alternativeName>
    <alternativeName>
        <fullName evidence="7">Bifunctional nitrogen sensor protein</fullName>
    </alternativeName>
    <domain>
        <recommendedName>
            <fullName evidence="7">[Protein-PII] uridylyltransferase</fullName>
            <shortName evidence="7">PII uridylyltransferase</shortName>
            <shortName evidence="7">UTase</shortName>
            <ecNumber evidence="7">2.7.7.59</ecNumber>
        </recommendedName>
    </domain>
    <domain>
        <recommendedName>
            <fullName evidence="7">[Protein-PII]-UMP uridylyl-removing enzyme</fullName>
            <shortName evidence="7">UR</shortName>
            <ecNumber evidence="7">3.1.4.-</ecNumber>
        </recommendedName>
    </domain>
</protein>
<dbReference type="Pfam" id="PF01966">
    <property type="entry name" value="HD"/>
    <property type="match status" value="1"/>
</dbReference>
<dbReference type="SUPFAM" id="SSF109604">
    <property type="entry name" value="HD-domain/PDEase-like"/>
    <property type="match status" value="1"/>
</dbReference>
<dbReference type="EC" id="2.7.7.59" evidence="7"/>
<dbReference type="PIRSF" id="PIRSF006288">
    <property type="entry name" value="PII_uridyltransf"/>
    <property type="match status" value="1"/>
</dbReference>
<keyword evidence="5 7" id="KW-0460">Magnesium</keyword>
<dbReference type="EMBL" id="CP146598">
    <property type="protein sequence ID" value="WWY03609.1"/>
    <property type="molecule type" value="Genomic_DNA"/>
</dbReference>
<evidence type="ECO:0000259" key="8">
    <source>
        <dbReference type="PROSITE" id="PS51671"/>
    </source>
</evidence>
<comment type="catalytic activity">
    <reaction evidence="7">
        <text>[protein-PII]-uridylyl-L-tyrosine + H2O = [protein-PII]-L-tyrosine + UMP + H(+)</text>
        <dbReference type="Rhea" id="RHEA:48600"/>
        <dbReference type="Rhea" id="RHEA-COMP:12147"/>
        <dbReference type="Rhea" id="RHEA-COMP:12148"/>
        <dbReference type="ChEBI" id="CHEBI:15377"/>
        <dbReference type="ChEBI" id="CHEBI:15378"/>
        <dbReference type="ChEBI" id="CHEBI:46858"/>
        <dbReference type="ChEBI" id="CHEBI:57865"/>
        <dbReference type="ChEBI" id="CHEBI:90602"/>
    </reaction>
</comment>
<dbReference type="Pfam" id="PF03445">
    <property type="entry name" value="DUF294"/>
    <property type="match status" value="1"/>
</dbReference>
<dbReference type="CDD" id="cd00077">
    <property type="entry name" value="HDc"/>
    <property type="match status" value="1"/>
</dbReference>
<dbReference type="CDD" id="cd04900">
    <property type="entry name" value="ACT_UUR-like_1"/>
    <property type="match status" value="1"/>
</dbReference>
<dbReference type="NCBIfam" id="TIGR01693">
    <property type="entry name" value="UTase_glnD"/>
    <property type="match status" value="1"/>
</dbReference>
<dbReference type="PANTHER" id="PTHR47320:SF1">
    <property type="entry name" value="BIFUNCTIONAL URIDYLYLTRANSFERASE_URIDYLYL-REMOVING ENZYME"/>
    <property type="match status" value="1"/>
</dbReference>
<comment type="similarity">
    <text evidence="7">Belongs to the GlnD family.</text>
</comment>
<evidence type="ECO:0000256" key="7">
    <source>
        <dbReference type="HAMAP-Rule" id="MF_00277"/>
    </source>
</evidence>
<dbReference type="InterPro" id="IPR043519">
    <property type="entry name" value="NT_sf"/>
</dbReference>
<dbReference type="HAMAP" id="MF_00277">
    <property type="entry name" value="PII_uridylyl_transf"/>
    <property type="match status" value="1"/>
</dbReference>
<comment type="domain">
    <text evidence="7">Has four distinct domains: an N-terminal nucleotidyltransferase (NT) domain responsible for UTase activity, a central HD domain that encodes UR activity, and two C-terminal ACT domains that seem to have a role in glutamine sensing.</text>
</comment>
<feature type="domain" description="ACT" evidence="8">
    <location>
        <begin position="671"/>
        <end position="750"/>
    </location>
</feature>
<dbReference type="InterPro" id="IPR010043">
    <property type="entry name" value="UTase/UR"/>
</dbReference>
<comment type="activity regulation">
    <text evidence="7">Uridylyltransferase (UTase) activity is inhibited by glutamine, while glutamine activates uridylyl-removing (UR) activity.</text>
</comment>
<dbReference type="CDD" id="cd05401">
    <property type="entry name" value="NT_GlnE_GlnD_like"/>
    <property type="match status" value="1"/>
</dbReference>
<keyword evidence="3" id="KW-0677">Repeat</keyword>
<dbReference type="SMART" id="SM00471">
    <property type="entry name" value="HDc"/>
    <property type="match status" value="1"/>
</dbReference>
<accession>A0A9X4E7W9</accession>
<dbReference type="PROSITE" id="PS51831">
    <property type="entry name" value="HD"/>
    <property type="match status" value="1"/>
</dbReference>
<dbReference type="RefSeq" id="WP_274584475.1">
    <property type="nucleotide sequence ID" value="NZ_CP146598.1"/>
</dbReference>
<evidence type="ECO:0000313" key="12">
    <source>
        <dbReference type="Proteomes" id="UP001149607"/>
    </source>
</evidence>
<gene>
    <name evidence="7 10" type="primary">glnD</name>
    <name evidence="10" type="ORF">ORY91_000600</name>
    <name evidence="11" type="ORF">V9W64_02380</name>
</gene>
<feature type="region of interest" description="Uridylyltransferase" evidence="7">
    <location>
        <begin position="1"/>
        <end position="315"/>
    </location>
</feature>
<dbReference type="EMBL" id="JAPQFL010000001">
    <property type="protein sequence ID" value="MDD9327218.1"/>
    <property type="molecule type" value="Genomic_DNA"/>
</dbReference>
<evidence type="ECO:0000313" key="11">
    <source>
        <dbReference type="EMBL" id="WWY03609.1"/>
    </source>
</evidence>
<name>A0A9X4E7W9_9NEIS</name>
<dbReference type="GO" id="GO:0006808">
    <property type="term" value="P:regulation of nitrogen utilization"/>
    <property type="evidence" value="ECO:0007669"/>
    <property type="project" value="UniProtKB-UniRule"/>
</dbReference>
<evidence type="ECO:0000256" key="6">
    <source>
        <dbReference type="ARBA" id="ARBA00023268"/>
    </source>
</evidence>
<proteinExistence type="inferred from homology"/>
<keyword evidence="2 7" id="KW-0548">Nucleotidyltransferase</keyword>
<sequence length="849" mass="95797">MHTPQQAVSLMRQQKEQAAAAYLRHRRPGRFFRQYGAALDTLMQSLWQQRFAGTPFCLLAVGGYGRGEMYPHSDLDLALVTETGATAAERESIADFVQFLWDNGLTPALKTGTAAELAAAAADDLTAETALLEARFLCGSRTLADRLTRTLILSHNPAAFIEGKLLEMQERHNKQQGSGAVLEPNVKTCPGGLRDIHTMIWLAKAQGLSADIGELTAKRLLTRAEAGQLMHSHKTLAQIRIELHLAEGREQDRLLFDLQSRIAGSMGFHGDNRCRSEQLMHTFYRAAKAVKQLNGILLPVLAGRVYSRLPRIVRPIDEHYYQVGRLIAVYDIHLFRKQPEQILTAVEWLQKRSGLTALAPDTLRAWWAAARKINRRFYENEANRRRFIGLFRHGSGLTRVMRFLNLYGVLGRYLPAWGKIVGLLQHDLFHIYPVDDHILTVLRNIRRLNQEEHAHELPFASAQMAAFDKPHILYLAALFHDIAKGRGGDHAQLGVADARRFAEDHFLDAADTALLCWLVKDHLLMSLTAQKEDIGDPAVIERFCAKVQTPERLAALYLLTVADIRGTNPKIWNSWKANLLETLFQTANRRFSGQTDSRALLSSRRQEAAAEVLAQAGFDTKQQRRLWQALGDAYFVRHEKQEIVWHLPHLAADPEAACVQIRPYLAPGLLQVMVYLPNRPRLFARLCRIFSRNQLDIAAARAFVSAHDYVLDTFLVQLPAGFDETDTERAIRRLNGELNAFIAGNARIGDGGGRPGRRARHLPIPPVVELVADEEHAGWYSLDVIAVNRPYLLADIADVFNRHGISLRYAKINTLDERAEDSFWLFCPQLGDTNRRLAFKRDLLDCLSE</sequence>
<dbReference type="InterPro" id="IPR006674">
    <property type="entry name" value="HD_domain"/>
</dbReference>
<dbReference type="Gene3D" id="1.10.3210.10">
    <property type="entry name" value="Hypothetical protein af1432"/>
    <property type="match status" value="1"/>
</dbReference>
<keyword evidence="1 7" id="KW-0808">Transferase</keyword>
<dbReference type="SUPFAM" id="SSF81301">
    <property type="entry name" value="Nucleotidyltransferase"/>
    <property type="match status" value="1"/>
</dbReference>
<dbReference type="EC" id="3.1.4.-" evidence="7"/>